<dbReference type="AlphaFoldDB" id="A0A0C2J8V7"/>
<comment type="caution">
    <text evidence="2">The sequence shown here is derived from an EMBL/GenBank/DDBJ whole genome shotgun (WGS) entry which is preliminary data.</text>
</comment>
<evidence type="ECO:0000313" key="3">
    <source>
        <dbReference type="Proteomes" id="UP000031668"/>
    </source>
</evidence>
<feature type="region of interest" description="Disordered" evidence="1">
    <location>
        <begin position="151"/>
        <end position="244"/>
    </location>
</feature>
<feature type="compositionally biased region" description="Basic and acidic residues" evidence="1">
    <location>
        <begin position="30"/>
        <end position="44"/>
    </location>
</feature>
<dbReference type="EMBL" id="JWZT01000494">
    <property type="protein sequence ID" value="KII74234.1"/>
    <property type="molecule type" value="Genomic_DNA"/>
</dbReference>
<feature type="region of interest" description="Disordered" evidence="1">
    <location>
        <begin position="1"/>
        <end position="44"/>
    </location>
</feature>
<feature type="compositionally biased region" description="Polar residues" evidence="1">
    <location>
        <begin position="167"/>
        <end position="178"/>
    </location>
</feature>
<evidence type="ECO:0000313" key="2">
    <source>
        <dbReference type="EMBL" id="KII74234.1"/>
    </source>
</evidence>
<evidence type="ECO:0000256" key="1">
    <source>
        <dbReference type="SAM" id="MobiDB-lite"/>
    </source>
</evidence>
<feature type="compositionally biased region" description="Basic and acidic residues" evidence="1">
    <location>
        <begin position="193"/>
        <end position="207"/>
    </location>
</feature>
<dbReference type="Proteomes" id="UP000031668">
    <property type="component" value="Unassembled WGS sequence"/>
</dbReference>
<gene>
    <name evidence="2" type="ORF">RF11_04579</name>
</gene>
<name>A0A0C2J8V7_THEKT</name>
<proteinExistence type="predicted"/>
<reference evidence="2 3" key="1">
    <citation type="journal article" date="2014" name="Genome Biol. Evol.">
        <title>The genome of the myxosporean Thelohanellus kitauei shows adaptations to nutrient acquisition within its fish host.</title>
        <authorList>
            <person name="Yang Y."/>
            <person name="Xiong J."/>
            <person name="Zhou Z."/>
            <person name="Huo F."/>
            <person name="Miao W."/>
            <person name="Ran C."/>
            <person name="Liu Y."/>
            <person name="Zhang J."/>
            <person name="Feng J."/>
            <person name="Wang M."/>
            <person name="Wang M."/>
            <person name="Wang L."/>
            <person name="Yao B."/>
        </authorList>
    </citation>
    <scope>NUCLEOTIDE SEQUENCE [LARGE SCALE GENOMIC DNA]</scope>
    <source>
        <strain evidence="2">Wuqing</strain>
    </source>
</reference>
<keyword evidence="3" id="KW-1185">Reference proteome</keyword>
<protein>
    <submittedName>
        <fullName evidence="2">Uncharacterized protein</fullName>
    </submittedName>
</protein>
<organism evidence="2 3">
    <name type="scientific">Thelohanellus kitauei</name>
    <name type="common">Myxosporean</name>
    <dbReference type="NCBI Taxonomy" id="669202"/>
    <lineage>
        <taxon>Eukaryota</taxon>
        <taxon>Metazoa</taxon>
        <taxon>Cnidaria</taxon>
        <taxon>Myxozoa</taxon>
        <taxon>Myxosporea</taxon>
        <taxon>Bivalvulida</taxon>
        <taxon>Platysporina</taxon>
        <taxon>Myxobolidae</taxon>
        <taxon>Thelohanellus</taxon>
    </lineage>
</organism>
<feature type="compositionally biased region" description="Basic residues" evidence="1">
    <location>
        <begin position="19"/>
        <end position="29"/>
    </location>
</feature>
<accession>A0A0C2J8V7</accession>
<sequence>MTHLTGPPSEKEGHCPGTPKHRHPKHQHKSHEVSGHCHGDKHDHEHAEKLVHAKHFHPGSPNIVLKLTYVLADHPSLTAKSPKILCSCMKKIKCVKELHPHEKKIKKSRIMKLQDERSSSSSSSSDESDTSDHHAQMHFRRIKARRFLSPHPVREFGDCPSLKAKSMQHSQGKQQKATSPKPIRQAKGKQGKSTKEKEYTSDEERCKLPTAVGFEDYKSKERKPTRRSKRLSRGRGDTETETDS</sequence>
<feature type="compositionally biased region" description="Basic residues" evidence="1">
    <location>
        <begin position="220"/>
        <end position="233"/>
    </location>
</feature>
<feature type="region of interest" description="Disordered" evidence="1">
    <location>
        <begin position="104"/>
        <end position="136"/>
    </location>
</feature>